<sequence length="176" mass="19029">MKKIIAALATFGFCYSVYLGWFLSADPSRPILAIISEDAYRQVPDFAATAYLELTEYSLAGQLVEGSPAIPYLATAFDLEGYKNQEVLFLVQRFIEHGADIDAMSHGYTALNGAILANSPELVELLVALGADPSIAAQRQGMKYCNALASLEFALCIDGLGKQDLSRVIAVLRAET</sequence>
<dbReference type="Gene3D" id="1.25.40.20">
    <property type="entry name" value="Ankyrin repeat-containing domain"/>
    <property type="match status" value="1"/>
</dbReference>
<protein>
    <recommendedName>
        <fullName evidence="4">Ankyrin repeat domain-containing protein</fullName>
    </recommendedName>
</protein>
<evidence type="ECO:0008006" key="4">
    <source>
        <dbReference type="Google" id="ProtNLM"/>
    </source>
</evidence>
<dbReference type="PROSITE" id="PS50088">
    <property type="entry name" value="ANK_REPEAT"/>
    <property type="match status" value="1"/>
</dbReference>
<evidence type="ECO:0000313" key="3">
    <source>
        <dbReference type="Proteomes" id="UP001224392"/>
    </source>
</evidence>
<keyword evidence="3" id="KW-1185">Reference proteome</keyword>
<comment type="caution">
    <text evidence="2">The sequence shown here is derived from an EMBL/GenBank/DDBJ whole genome shotgun (WGS) entry which is preliminary data.</text>
</comment>
<name>A0ABQ6M368_9GAMM</name>
<gene>
    <name evidence="2" type="ORF">MNKW57_30780</name>
</gene>
<dbReference type="SUPFAM" id="SSF48403">
    <property type="entry name" value="Ankyrin repeat"/>
    <property type="match status" value="1"/>
</dbReference>
<proteinExistence type="predicted"/>
<accession>A0ABQ6M368</accession>
<dbReference type="PROSITE" id="PS50297">
    <property type="entry name" value="ANK_REP_REGION"/>
    <property type="match status" value="1"/>
</dbReference>
<dbReference type="InterPro" id="IPR002110">
    <property type="entry name" value="Ankyrin_rpt"/>
</dbReference>
<dbReference type="Pfam" id="PF00023">
    <property type="entry name" value="Ank"/>
    <property type="match status" value="1"/>
</dbReference>
<organism evidence="2 3">
    <name type="scientific">Biformimicrobium ophioploci</name>
    <dbReference type="NCBI Taxonomy" id="3036711"/>
    <lineage>
        <taxon>Bacteria</taxon>
        <taxon>Pseudomonadati</taxon>
        <taxon>Pseudomonadota</taxon>
        <taxon>Gammaproteobacteria</taxon>
        <taxon>Cellvibrionales</taxon>
        <taxon>Microbulbiferaceae</taxon>
        <taxon>Biformimicrobium</taxon>
    </lineage>
</organism>
<dbReference type="InterPro" id="IPR036770">
    <property type="entry name" value="Ankyrin_rpt-contain_sf"/>
</dbReference>
<evidence type="ECO:0000313" key="2">
    <source>
        <dbReference type="EMBL" id="GMG88757.1"/>
    </source>
</evidence>
<dbReference type="Proteomes" id="UP001224392">
    <property type="component" value="Unassembled WGS sequence"/>
</dbReference>
<dbReference type="EMBL" id="BSYJ01000010">
    <property type="protein sequence ID" value="GMG88757.1"/>
    <property type="molecule type" value="Genomic_DNA"/>
</dbReference>
<keyword evidence="1" id="KW-0040">ANK repeat</keyword>
<evidence type="ECO:0000256" key="1">
    <source>
        <dbReference type="PROSITE-ProRule" id="PRU00023"/>
    </source>
</evidence>
<dbReference type="RefSeq" id="WP_285765367.1">
    <property type="nucleotide sequence ID" value="NZ_BSYJ01000010.1"/>
</dbReference>
<feature type="repeat" description="ANK" evidence="1">
    <location>
        <begin position="106"/>
        <end position="138"/>
    </location>
</feature>
<reference evidence="2 3" key="1">
    <citation type="submission" date="2023-04" db="EMBL/GenBank/DDBJ databases">
        <title>Marinobulbifer ophiurae gen. nov., sp. Nov., isolate from tissue of brittle star Ophioplocus japonicus.</title>
        <authorList>
            <person name="Kawano K."/>
            <person name="Sawayama S."/>
            <person name="Nakagawa S."/>
        </authorList>
    </citation>
    <scope>NUCLEOTIDE SEQUENCE [LARGE SCALE GENOMIC DNA]</scope>
    <source>
        <strain evidence="2 3">NKW57</strain>
    </source>
</reference>